<evidence type="ECO:0000313" key="3">
    <source>
        <dbReference type="Proteomes" id="UP000195913"/>
    </source>
</evidence>
<organism evidence="2 3">
    <name type="scientific">Arthrobacter rhombi</name>
    <dbReference type="NCBI Taxonomy" id="71253"/>
    <lineage>
        <taxon>Bacteria</taxon>
        <taxon>Bacillati</taxon>
        <taxon>Actinomycetota</taxon>
        <taxon>Actinomycetes</taxon>
        <taxon>Micrococcales</taxon>
        <taxon>Micrococcaceae</taxon>
        <taxon>Arthrobacter</taxon>
    </lineage>
</organism>
<evidence type="ECO:0000313" key="2">
    <source>
        <dbReference type="EMBL" id="SJM50900.1"/>
    </source>
</evidence>
<dbReference type="Proteomes" id="UP000195913">
    <property type="component" value="Unassembled WGS sequence"/>
</dbReference>
<dbReference type="AlphaFoldDB" id="A0A1R4F4M2"/>
<keyword evidence="1" id="KW-0472">Membrane</keyword>
<keyword evidence="1" id="KW-0812">Transmembrane</keyword>
<accession>A0A1R4F4M2</accession>
<reference evidence="2 3" key="1">
    <citation type="submission" date="2017-02" db="EMBL/GenBank/DDBJ databases">
        <authorList>
            <person name="Peterson S.W."/>
        </authorList>
    </citation>
    <scope>NUCLEOTIDE SEQUENCE [LARGE SCALE GENOMIC DNA]</scope>
    <source>
        <strain evidence="2 3">B Ar 00.02</strain>
    </source>
</reference>
<feature type="transmembrane region" description="Helical" evidence="1">
    <location>
        <begin position="32"/>
        <end position="53"/>
    </location>
</feature>
<keyword evidence="1" id="KW-1133">Transmembrane helix</keyword>
<sequence length="56" mass="5828">MGYIDLLATAGLLAGSLPTIFAAKRLVGKLPDRIHAVAFLALLVVVLASMLVIRPG</sequence>
<gene>
    <name evidence="2" type="ORF">FM101_02270</name>
</gene>
<keyword evidence="3" id="KW-1185">Reference proteome</keyword>
<name>A0A1R4F4M2_9MICC</name>
<dbReference type="EMBL" id="FUHW01000011">
    <property type="protein sequence ID" value="SJM50900.1"/>
    <property type="molecule type" value="Genomic_DNA"/>
</dbReference>
<evidence type="ECO:0000256" key="1">
    <source>
        <dbReference type="SAM" id="Phobius"/>
    </source>
</evidence>
<proteinExistence type="predicted"/>
<protein>
    <submittedName>
        <fullName evidence="2">Uncharacterized protein</fullName>
    </submittedName>
</protein>